<dbReference type="Gene3D" id="1.10.246.140">
    <property type="match status" value="1"/>
</dbReference>
<organism evidence="2 3">
    <name type="scientific">Nephila pilipes</name>
    <name type="common">Giant wood spider</name>
    <name type="synonym">Nephila maculata</name>
    <dbReference type="NCBI Taxonomy" id="299642"/>
    <lineage>
        <taxon>Eukaryota</taxon>
        <taxon>Metazoa</taxon>
        <taxon>Ecdysozoa</taxon>
        <taxon>Arthropoda</taxon>
        <taxon>Chelicerata</taxon>
        <taxon>Arachnida</taxon>
        <taxon>Araneae</taxon>
        <taxon>Araneomorphae</taxon>
        <taxon>Entelegynae</taxon>
        <taxon>Araneoidea</taxon>
        <taxon>Nephilidae</taxon>
        <taxon>Nephila</taxon>
    </lineage>
</organism>
<dbReference type="EMBL" id="BMAW01027273">
    <property type="protein sequence ID" value="GFU01400.1"/>
    <property type="molecule type" value="Genomic_DNA"/>
</dbReference>
<name>A0A8X6Q4D0_NEPPI</name>
<evidence type="ECO:0000313" key="2">
    <source>
        <dbReference type="EMBL" id="GFU01400.1"/>
    </source>
</evidence>
<dbReference type="AlphaFoldDB" id="A0A8X6Q4D0"/>
<dbReference type="InterPro" id="IPR018783">
    <property type="entry name" value="TF_ENY2"/>
</dbReference>
<dbReference type="GO" id="GO:0006406">
    <property type="term" value="P:mRNA export from nucleus"/>
    <property type="evidence" value="ECO:0007669"/>
    <property type="project" value="InterPro"/>
</dbReference>
<sequence length="153" mass="17438">MAGIEFPAGSNEESSDESSTPNFDGQSYETEQYYLNQDSSSSLQEEAGSAEYDATTLEESINKLRKKLIINGAYDRLKDLIARRLNETGWRLHMNDVCREFVRQQGGCVTFEELYQSLRSIGLRKIPKSVRVEGLEKMKLEAEAEAKDEEREN</sequence>
<dbReference type="GO" id="GO:0003713">
    <property type="term" value="F:transcription coactivator activity"/>
    <property type="evidence" value="ECO:0007669"/>
    <property type="project" value="InterPro"/>
</dbReference>
<dbReference type="Pfam" id="PF10163">
    <property type="entry name" value="EnY2"/>
    <property type="match status" value="1"/>
</dbReference>
<accession>A0A8X6Q4D0</accession>
<protein>
    <submittedName>
        <fullName evidence="2">Uncharacterized protein</fullName>
    </submittedName>
</protein>
<dbReference type="GO" id="GO:0005643">
    <property type="term" value="C:nuclear pore"/>
    <property type="evidence" value="ECO:0007669"/>
    <property type="project" value="InterPro"/>
</dbReference>
<reference evidence="2" key="1">
    <citation type="submission" date="2020-08" db="EMBL/GenBank/DDBJ databases">
        <title>Multicomponent nature underlies the extraordinary mechanical properties of spider dragline silk.</title>
        <authorList>
            <person name="Kono N."/>
            <person name="Nakamura H."/>
            <person name="Mori M."/>
            <person name="Yoshida Y."/>
            <person name="Ohtoshi R."/>
            <person name="Malay A.D."/>
            <person name="Moran D.A.P."/>
            <person name="Tomita M."/>
            <person name="Numata K."/>
            <person name="Arakawa K."/>
        </authorList>
    </citation>
    <scope>NUCLEOTIDE SEQUENCE</scope>
</reference>
<dbReference type="Proteomes" id="UP000887013">
    <property type="component" value="Unassembled WGS sequence"/>
</dbReference>
<dbReference type="OrthoDB" id="6430709at2759"/>
<dbReference type="InterPro" id="IPR038212">
    <property type="entry name" value="TF_EnY2_sf"/>
</dbReference>
<dbReference type="PANTHER" id="PTHR12514">
    <property type="entry name" value="ENHANCER OF YELLOW 2 TRANSCRIPTION FACTOR"/>
    <property type="match status" value="1"/>
</dbReference>
<feature type="region of interest" description="Disordered" evidence="1">
    <location>
        <begin position="1"/>
        <end position="30"/>
    </location>
</feature>
<keyword evidence="3" id="KW-1185">Reference proteome</keyword>
<feature type="compositionally biased region" description="Polar residues" evidence="1">
    <location>
        <begin position="17"/>
        <end position="30"/>
    </location>
</feature>
<evidence type="ECO:0000256" key="1">
    <source>
        <dbReference type="SAM" id="MobiDB-lite"/>
    </source>
</evidence>
<dbReference type="GO" id="GO:0000124">
    <property type="term" value="C:SAGA complex"/>
    <property type="evidence" value="ECO:0007669"/>
    <property type="project" value="InterPro"/>
</dbReference>
<gene>
    <name evidence="2" type="ORF">NPIL_510071</name>
</gene>
<proteinExistence type="predicted"/>
<evidence type="ECO:0000313" key="3">
    <source>
        <dbReference type="Proteomes" id="UP000887013"/>
    </source>
</evidence>
<comment type="caution">
    <text evidence="2">The sequence shown here is derived from an EMBL/GenBank/DDBJ whole genome shotgun (WGS) entry which is preliminary data.</text>
</comment>